<feature type="transmembrane region" description="Helical" evidence="1">
    <location>
        <begin position="41"/>
        <end position="60"/>
    </location>
</feature>
<reference evidence="3" key="1">
    <citation type="journal article" date="2015" name="Genome Announc.">
        <title>Complete Genome Sequence of Herbaspirillum hiltneri N3 (DSM 17495), Isolated from Surface-Sterilized Wheat Roots.</title>
        <authorList>
            <person name="Guizelini D."/>
            <person name="Saizaki P.M."/>
            <person name="Coimbra N.A."/>
            <person name="Weiss V.A."/>
            <person name="Faoro H."/>
            <person name="Sfeir M.Z."/>
            <person name="Baura V.A."/>
            <person name="Monteiro R.A."/>
            <person name="Chubatsu L.S."/>
            <person name="Souza E.M."/>
            <person name="Cruz L.M."/>
            <person name="Pedrosa F.O."/>
            <person name="Raittz R.T."/>
            <person name="Marchaukoski J.N."/>
            <person name="Steffens M.B."/>
        </authorList>
    </citation>
    <scope>NUCLEOTIDE SEQUENCE [LARGE SCALE GENOMIC DNA]</scope>
    <source>
        <strain evidence="3">N3</strain>
    </source>
</reference>
<feature type="transmembrane region" description="Helical" evidence="1">
    <location>
        <begin position="80"/>
        <end position="97"/>
    </location>
</feature>
<evidence type="ECO:0000256" key="1">
    <source>
        <dbReference type="SAM" id="Phobius"/>
    </source>
</evidence>
<keyword evidence="3" id="KW-1185">Reference proteome</keyword>
<name>A0ABM5V1S9_9BURK</name>
<dbReference type="Proteomes" id="UP000063429">
    <property type="component" value="Chromosome"/>
</dbReference>
<keyword evidence="1" id="KW-0472">Membrane</keyword>
<sequence length="145" mass="15216">MQNILALFIGLLFGVGLLLSGMTDPARILDFLDLAGNWNPTLLIVMGGAVLIATPAFAWARSRSRSLLGAPMQLPTRKDIDIRLVLGSLVFGAGWGLTGFCPGPALVSAAAGHAQAWIFVAAMIAGMCLHWLMSVVFPLSPGAKT</sequence>
<keyword evidence="1" id="KW-0812">Transmembrane</keyword>
<accession>A0ABM5V1S9</accession>
<organism evidence="2 3">
    <name type="scientific">Herbaspirillum hiltneri N3</name>
    <dbReference type="NCBI Taxonomy" id="1262470"/>
    <lineage>
        <taxon>Bacteria</taxon>
        <taxon>Pseudomonadati</taxon>
        <taxon>Pseudomonadota</taxon>
        <taxon>Betaproteobacteria</taxon>
        <taxon>Burkholderiales</taxon>
        <taxon>Oxalobacteraceae</taxon>
        <taxon>Herbaspirillum</taxon>
    </lineage>
</organism>
<gene>
    <name evidence="2" type="ORF">F506_12995</name>
</gene>
<dbReference type="InterPro" id="IPR046513">
    <property type="entry name" value="DUF6691"/>
</dbReference>
<protein>
    <submittedName>
        <fullName evidence="2">Membrane protein</fullName>
    </submittedName>
</protein>
<feature type="transmembrane region" description="Helical" evidence="1">
    <location>
        <begin position="117"/>
        <end position="139"/>
    </location>
</feature>
<evidence type="ECO:0000313" key="3">
    <source>
        <dbReference type="Proteomes" id="UP000063429"/>
    </source>
</evidence>
<dbReference type="Pfam" id="PF20398">
    <property type="entry name" value="DUF6691"/>
    <property type="match status" value="1"/>
</dbReference>
<dbReference type="RefSeq" id="WP_053198043.1">
    <property type="nucleotide sequence ID" value="NZ_CP011409.1"/>
</dbReference>
<keyword evidence="1" id="KW-1133">Transmembrane helix</keyword>
<dbReference type="EMBL" id="CP011409">
    <property type="protein sequence ID" value="AKZ63464.1"/>
    <property type="molecule type" value="Genomic_DNA"/>
</dbReference>
<evidence type="ECO:0000313" key="2">
    <source>
        <dbReference type="EMBL" id="AKZ63464.1"/>
    </source>
</evidence>
<proteinExistence type="predicted"/>